<dbReference type="AlphaFoldDB" id="A0A956SE24"/>
<gene>
    <name evidence="2" type="ORF">KDA27_14870</name>
</gene>
<protein>
    <submittedName>
        <fullName evidence="2">Cupin domain-containing protein</fullName>
    </submittedName>
</protein>
<reference evidence="2" key="2">
    <citation type="journal article" date="2021" name="Microbiome">
        <title>Successional dynamics and alternative stable states in a saline activated sludge microbial community over 9 years.</title>
        <authorList>
            <person name="Wang Y."/>
            <person name="Ye J."/>
            <person name="Ju F."/>
            <person name="Liu L."/>
            <person name="Boyd J.A."/>
            <person name="Deng Y."/>
            <person name="Parks D.H."/>
            <person name="Jiang X."/>
            <person name="Yin X."/>
            <person name="Woodcroft B.J."/>
            <person name="Tyson G.W."/>
            <person name="Hugenholtz P."/>
            <person name="Polz M.F."/>
            <person name="Zhang T."/>
        </authorList>
    </citation>
    <scope>NUCLEOTIDE SEQUENCE</scope>
    <source>
        <strain evidence="2">HKST-UBA02</strain>
    </source>
</reference>
<dbReference type="Gene3D" id="2.60.120.10">
    <property type="entry name" value="Jelly Rolls"/>
    <property type="match status" value="1"/>
</dbReference>
<proteinExistence type="predicted"/>
<dbReference type="PANTHER" id="PTHR43346:SF1">
    <property type="entry name" value="QUERCETIN 2,3-DIOXYGENASE-RELATED"/>
    <property type="match status" value="1"/>
</dbReference>
<comment type="caution">
    <text evidence="2">The sequence shown here is derived from an EMBL/GenBank/DDBJ whole genome shotgun (WGS) entry which is preliminary data.</text>
</comment>
<evidence type="ECO:0000313" key="3">
    <source>
        <dbReference type="Proteomes" id="UP000739538"/>
    </source>
</evidence>
<sequence length="113" mass="12424">MSMGSIETGRHYTWGGNCDGWHLAESPNLSVIQERVPTGSSEVRHLHNRAEQFFYVLQGTATLEVGGNTHVLHARQGFHVAAGVPHTLSNEHEESLEFLVISTPPSHGDRELA</sequence>
<evidence type="ECO:0000259" key="1">
    <source>
        <dbReference type="Pfam" id="PF07883"/>
    </source>
</evidence>
<dbReference type="Proteomes" id="UP000739538">
    <property type="component" value="Unassembled WGS sequence"/>
</dbReference>
<reference evidence="2" key="1">
    <citation type="submission" date="2020-04" db="EMBL/GenBank/DDBJ databases">
        <authorList>
            <person name="Zhang T."/>
        </authorList>
    </citation>
    <scope>NUCLEOTIDE SEQUENCE</scope>
    <source>
        <strain evidence="2">HKST-UBA02</strain>
    </source>
</reference>
<dbReference type="InterPro" id="IPR011051">
    <property type="entry name" value="RmlC_Cupin_sf"/>
</dbReference>
<dbReference type="Pfam" id="PF07883">
    <property type="entry name" value="Cupin_2"/>
    <property type="match status" value="1"/>
</dbReference>
<name>A0A956SE24_UNCEI</name>
<dbReference type="InterPro" id="IPR013096">
    <property type="entry name" value="Cupin_2"/>
</dbReference>
<dbReference type="SUPFAM" id="SSF51182">
    <property type="entry name" value="RmlC-like cupins"/>
    <property type="match status" value="1"/>
</dbReference>
<feature type="domain" description="Cupin type-2" evidence="1">
    <location>
        <begin position="35"/>
        <end position="101"/>
    </location>
</feature>
<dbReference type="InterPro" id="IPR052538">
    <property type="entry name" value="Flavonoid_dioxygenase-like"/>
</dbReference>
<evidence type="ECO:0000313" key="2">
    <source>
        <dbReference type="EMBL" id="MCA9757085.1"/>
    </source>
</evidence>
<dbReference type="EMBL" id="JAGQHS010000080">
    <property type="protein sequence ID" value="MCA9757085.1"/>
    <property type="molecule type" value="Genomic_DNA"/>
</dbReference>
<dbReference type="PANTHER" id="PTHR43346">
    <property type="entry name" value="LIGAND BINDING DOMAIN PROTEIN, PUTATIVE (AFU_ORTHOLOGUE AFUA_6G14370)-RELATED"/>
    <property type="match status" value="1"/>
</dbReference>
<dbReference type="InterPro" id="IPR014710">
    <property type="entry name" value="RmlC-like_jellyroll"/>
</dbReference>
<accession>A0A956SE24</accession>
<organism evidence="2 3">
    <name type="scientific">Eiseniibacteriota bacterium</name>
    <dbReference type="NCBI Taxonomy" id="2212470"/>
    <lineage>
        <taxon>Bacteria</taxon>
        <taxon>Candidatus Eiseniibacteriota</taxon>
    </lineage>
</organism>